<dbReference type="GO" id="GO:0019346">
    <property type="term" value="P:transsulfuration"/>
    <property type="evidence" value="ECO:0007669"/>
    <property type="project" value="InterPro"/>
</dbReference>
<evidence type="ECO:0000256" key="1">
    <source>
        <dbReference type="ARBA" id="ARBA00001933"/>
    </source>
</evidence>
<dbReference type="Pfam" id="PF01053">
    <property type="entry name" value="Cys_Met_Meta_PP"/>
    <property type="match status" value="1"/>
</dbReference>
<keyword evidence="4 7" id="KW-0663">Pyridoxal phosphate</keyword>
<dbReference type="CDD" id="cd00614">
    <property type="entry name" value="CGS_like"/>
    <property type="match status" value="1"/>
</dbReference>
<dbReference type="PIRSF" id="PIRSF001434">
    <property type="entry name" value="CGS"/>
    <property type="match status" value="1"/>
</dbReference>
<dbReference type="Gene3D" id="3.40.640.10">
    <property type="entry name" value="Type I PLP-dependent aspartate aminotransferase-like (Major domain)"/>
    <property type="match status" value="1"/>
</dbReference>
<dbReference type="OrthoDB" id="9803887at2"/>
<dbReference type="PANTHER" id="PTHR43797:SF2">
    <property type="entry name" value="HOMOCYSTEINE_CYSTEINE SYNTHASE"/>
    <property type="match status" value="1"/>
</dbReference>
<comment type="caution">
    <text evidence="10">The sequence shown here is derived from an EMBL/GenBank/DDBJ whole genome shotgun (WGS) entry which is preliminary data.</text>
</comment>
<dbReference type="FunFam" id="3.90.1150.10:FF:000033">
    <property type="entry name" value="Cystathionine gamma-synthase"/>
    <property type="match status" value="1"/>
</dbReference>
<comment type="subunit">
    <text evidence="2">Homotetramer.</text>
</comment>
<name>A0A242C714_9ENTE</name>
<feature type="modified residue" description="N6-(pyridoxal phosphate)lysine" evidence="7">
    <location>
        <position position="209"/>
    </location>
</feature>
<evidence type="ECO:0000256" key="5">
    <source>
        <dbReference type="ARBA" id="ARBA00060995"/>
    </source>
</evidence>
<dbReference type="SUPFAM" id="SSF53383">
    <property type="entry name" value="PLP-dependent transferases"/>
    <property type="match status" value="1"/>
</dbReference>
<sequence length="426" mass="45857">MTKSNYQFETIQIHGGHVPDKETNSRAVPIYQTTSYTFDDTQDAAEKFALSKAGNIYTRITNPTTAVLEDRLNELEGGVGAVAVASGTAAVTYAIQNLASSGDHIVSASTLYGGTFNLFAHTLPEFGITTTFVEPDQVVHFSEAIKDNTKAIFVETIGNPTTNVADLEAIAEVAHAHGLPLIVDNTFATAYLNRPFDFGADIVVYSATKFIGGHGVALGGVIIDSGKFNWANGKFPKLVDPDPSYHGLSYTKDIGAAAYITRLRVSLLRDTGAAISPFNSFLLILGLETLSLRLERHVENALTVAEFLNKHPKVQWVNYPGLPDNRYHQLAAKYLPKGAGSVFTFGVKGGAEAGKNLINHVELFSLLANVGDAKSLIIHPASTTHSQLSDEELNASGTSPELIRLSIGIENIDDILKDLEQALEKI</sequence>
<dbReference type="GO" id="GO:0003961">
    <property type="term" value="F:O-acetylhomoserine aminocarboxypropyltransferase activity"/>
    <property type="evidence" value="ECO:0007669"/>
    <property type="project" value="TreeGrafter"/>
</dbReference>
<dbReference type="PANTHER" id="PTHR43797">
    <property type="entry name" value="HOMOCYSTEINE/CYSTEINE SYNTHASE"/>
    <property type="match status" value="1"/>
</dbReference>
<dbReference type="Proteomes" id="UP000195139">
    <property type="component" value="Unassembled WGS sequence"/>
</dbReference>
<dbReference type="GO" id="GO:0004124">
    <property type="term" value="F:cysteine synthase activity"/>
    <property type="evidence" value="ECO:0007669"/>
    <property type="project" value="TreeGrafter"/>
</dbReference>
<proteinExistence type="inferred from homology"/>
<dbReference type="GO" id="GO:0005737">
    <property type="term" value="C:cytoplasm"/>
    <property type="evidence" value="ECO:0007669"/>
    <property type="project" value="TreeGrafter"/>
</dbReference>
<dbReference type="EMBL" id="NGLE01000004">
    <property type="protein sequence ID" value="OTO05700.1"/>
    <property type="molecule type" value="Genomic_DNA"/>
</dbReference>
<dbReference type="GO" id="GO:0016829">
    <property type="term" value="F:lyase activity"/>
    <property type="evidence" value="ECO:0007669"/>
    <property type="project" value="UniProtKB-KW"/>
</dbReference>
<evidence type="ECO:0000256" key="2">
    <source>
        <dbReference type="ARBA" id="ARBA00011881"/>
    </source>
</evidence>
<gene>
    <name evidence="9" type="ORF">A5880_000598</name>
    <name evidence="10" type="ORF">A5880_002875</name>
</gene>
<reference evidence="10" key="1">
    <citation type="submission" date="2017-05" db="EMBL/GenBank/DDBJ databases">
        <title>The Genome Sequence of Enterococcus sp. 4G2_DIV0659.</title>
        <authorList>
            <consortium name="The Broad Institute Genomics Platform"/>
            <consortium name="The Broad Institute Genomic Center for Infectious Diseases"/>
            <person name="Earl A."/>
            <person name="Manson A."/>
            <person name="Schwartman J."/>
            <person name="Gilmore M."/>
            <person name="Abouelleil A."/>
            <person name="Cao P."/>
            <person name="Chapman S."/>
            <person name="Cusick C."/>
            <person name="Shea T."/>
            <person name="Young S."/>
            <person name="Neafsey D."/>
            <person name="Nusbaum C."/>
            <person name="Birren B."/>
        </authorList>
    </citation>
    <scope>NUCLEOTIDE SEQUENCE [LARGE SCALE GENOMIC DNA]</scope>
    <source>
        <strain evidence="10">4G2_DIV0659</strain>
    </source>
</reference>
<dbReference type="FunFam" id="3.40.640.10:FF:000035">
    <property type="entry name" value="O-succinylhomoserine sulfhydrylase"/>
    <property type="match status" value="1"/>
</dbReference>
<dbReference type="RefSeq" id="WP_086331725.1">
    <property type="nucleotide sequence ID" value="NZ_NGLE02000001.1"/>
</dbReference>
<comment type="cofactor">
    <cofactor evidence="1 8">
        <name>pyridoxal 5'-phosphate</name>
        <dbReference type="ChEBI" id="CHEBI:597326"/>
    </cofactor>
</comment>
<keyword evidence="11" id="KW-1185">Reference proteome</keyword>
<keyword evidence="10" id="KW-0456">Lyase</keyword>
<dbReference type="EMBL" id="NGLE02000001">
    <property type="protein sequence ID" value="MEI5993057.1"/>
    <property type="molecule type" value="Genomic_DNA"/>
</dbReference>
<reference evidence="9 11" key="2">
    <citation type="submission" date="2018-07" db="EMBL/GenBank/DDBJ databases">
        <title>The Genome Sequence of Enterococcus sp. DIV0659b.</title>
        <authorList>
            <consortium name="The Broad Institute Genomics Platform"/>
            <consortium name="The Broad Institute Genomic Center for Infectious Diseases"/>
            <person name="Earl A."/>
            <person name="Manson A."/>
            <person name="Schwartman J."/>
            <person name="Gilmore M."/>
            <person name="Abouelleil A."/>
            <person name="Cao P."/>
            <person name="Chapman S."/>
            <person name="Cusick C."/>
            <person name="Shea T."/>
            <person name="Young S."/>
            <person name="Neafsey D."/>
            <person name="Nusbaum C."/>
            <person name="Birren B."/>
        </authorList>
    </citation>
    <scope>NUCLEOTIDE SEQUENCE [LARGE SCALE GENOMIC DNA]</scope>
    <source>
        <strain evidence="9 11">4G2_DIV0659</strain>
    </source>
</reference>
<evidence type="ECO:0000313" key="10">
    <source>
        <dbReference type="EMBL" id="OTO05700.1"/>
    </source>
</evidence>
<evidence type="ECO:0000256" key="4">
    <source>
        <dbReference type="ARBA" id="ARBA00022898"/>
    </source>
</evidence>
<evidence type="ECO:0000256" key="8">
    <source>
        <dbReference type="RuleBase" id="RU362118"/>
    </source>
</evidence>
<dbReference type="GO" id="GO:0071269">
    <property type="term" value="P:L-homocysteine biosynthetic process"/>
    <property type="evidence" value="ECO:0007669"/>
    <property type="project" value="TreeGrafter"/>
</dbReference>
<dbReference type="InterPro" id="IPR000277">
    <property type="entry name" value="Cys/Met-Metab_PyrdxlP-dep_enz"/>
</dbReference>
<dbReference type="InterPro" id="IPR015424">
    <property type="entry name" value="PyrdxlP-dep_Trfase"/>
</dbReference>
<dbReference type="STRING" id="1834181.A5880_002875"/>
<dbReference type="GO" id="GO:0030170">
    <property type="term" value="F:pyridoxal phosphate binding"/>
    <property type="evidence" value="ECO:0007669"/>
    <property type="project" value="InterPro"/>
</dbReference>
<evidence type="ECO:0000256" key="7">
    <source>
        <dbReference type="PIRSR" id="PIRSR001434-2"/>
    </source>
</evidence>
<evidence type="ECO:0000313" key="11">
    <source>
        <dbReference type="Proteomes" id="UP000195139"/>
    </source>
</evidence>
<dbReference type="InterPro" id="IPR015422">
    <property type="entry name" value="PyrdxlP-dep_Trfase_small"/>
</dbReference>
<evidence type="ECO:0000256" key="3">
    <source>
        <dbReference type="ARBA" id="ARBA00022679"/>
    </source>
</evidence>
<dbReference type="InterPro" id="IPR054542">
    <property type="entry name" value="Cys_met_metab_PP"/>
</dbReference>
<dbReference type="AlphaFoldDB" id="A0A242C714"/>
<dbReference type="Gene3D" id="3.90.1150.10">
    <property type="entry name" value="Aspartate Aminotransferase, domain 1"/>
    <property type="match status" value="1"/>
</dbReference>
<dbReference type="GO" id="GO:0006535">
    <property type="term" value="P:cysteine biosynthetic process from serine"/>
    <property type="evidence" value="ECO:0007669"/>
    <property type="project" value="TreeGrafter"/>
</dbReference>
<evidence type="ECO:0000313" key="9">
    <source>
        <dbReference type="EMBL" id="MEI5993057.1"/>
    </source>
</evidence>
<keyword evidence="3" id="KW-0808">Transferase</keyword>
<dbReference type="InterPro" id="IPR006235">
    <property type="entry name" value="OAc-hSer/O-AcSer_sulfhydrylase"/>
</dbReference>
<dbReference type="NCBIfam" id="TIGR01326">
    <property type="entry name" value="OAH_OAS_sulfhy"/>
    <property type="match status" value="1"/>
</dbReference>
<comment type="similarity">
    <text evidence="5">Belongs to the trans-sulfuration enzymes family. MetZ subfamily.</text>
</comment>
<dbReference type="PROSITE" id="PS00868">
    <property type="entry name" value="CYS_MET_METAB_PP"/>
    <property type="match status" value="1"/>
</dbReference>
<evidence type="ECO:0000256" key="6">
    <source>
        <dbReference type="ARBA" id="ARBA00071157"/>
    </source>
</evidence>
<organism evidence="10">
    <name type="scientific">Candidatus Enterococcus mansonii</name>
    <dbReference type="NCBI Taxonomy" id="1834181"/>
    <lineage>
        <taxon>Bacteria</taxon>
        <taxon>Bacillati</taxon>
        <taxon>Bacillota</taxon>
        <taxon>Bacilli</taxon>
        <taxon>Lactobacillales</taxon>
        <taxon>Enterococcaceae</taxon>
        <taxon>Enterococcus</taxon>
    </lineage>
</organism>
<protein>
    <recommendedName>
        <fullName evidence="6">O-succinylhomoserine sulfhydrylase</fullName>
    </recommendedName>
</protein>
<dbReference type="InterPro" id="IPR015421">
    <property type="entry name" value="PyrdxlP-dep_Trfase_major"/>
</dbReference>
<accession>A0A242C714</accession>